<accession>A0A7L2B3T3</accession>
<feature type="domain" description="R3H" evidence="2">
    <location>
        <begin position="16"/>
        <end position="81"/>
    </location>
</feature>
<evidence type="ECO:0000259" key="2">
    <source>
        <dbReference type="PROSITE" id="PS51061"/>
    </source>
</evidence>
<dbReference type="SMART" id="SM00393">
    <property type="entry name" value="R3H"/>
    <property type="match status" value="1"/>
</dbReference>
<feature type="non-terminal residue" evidence="3">
    <location>
        <position position="1"/>
    </location>
</feature>
<feature type="compositionally biased region" description="Low complexity" evidence="1">
    <location>
        <begin position="241"/>
        <end position="254"/>
    </location>
</feature>
<dbReference type="InterPro" id="IPR012677">
    <property type="entry name" value="Nucleotide-bd_a/b_plait_sf"/>
</dbReference>
<feature type="compositionally biased region" description="Polar residues" evidence="1">
    <location>
        <begin position="261"/>
        <end position="271"/>
    </location>
</feature>
<dbReference type="Gene3D" id="3.30.70.330">
    <property type="match status" value="1"/>
</dbReference>
<gene>
    <name evidence="3" type="primary">R3hcc1</name>
    <name evidence="3" type="ORF">HELFUL_R09158</name>
</gene>
<feature type="compositionally biased region" description="Gly residues" evidence="1">
    <location>
        <begin position="108"/>
        <end position="117"/>
    </location>
</feature>
<dbReference type="InterPro" id="IPR039884">
    <property type="entry name" value="R3HC1/R3HCL"/>
</dbReference>
<dbReference type="Pfam" id="PF01424">
    <property type="entry name" value="R3H"/>
    <property type="match status" value="1"/>
</dbReference>
<feature type="region of interest" description="Disordered" evidence="1">
    <location>
        <begin position="82"/>
        <end position="282"/>
    </location>
</feature>
<dbReference type="PANTHER" id="PTHR21678">
    <property type="entry name" value="GROWTH INHIBITION AND DIFFERENTIATION RELATED PROTEIN 88"/>
    <property type="match status" value="1"/>
</dbReference>
<dbReference type="Proteomes" id="UP000590868">
    <property type="component" value="Unassembled WGS sequence"/>
</dbReference>
<dbReference type="PROSITE" id="PS51061">
    <property type="entry name" value="R3H"/>
    <property type="match status" value="1"/>
</dbReference>
<dbReference type="EMBL" id="VXBZ01008637">
    <property type="protein sequence ID" value="NXP52140.1"/>
    <property type="molecule type" value="Genomic_DNA"/>
</dbReference>
<dbReference type="InterPro" id="IPR001374">
    <property type="entry name" value="R3H_dom"/>
</dbReference>
<dbReference type="GO" id="GO:0003676">
    <property type="term" value="F:nucleic acid binding"/>
    <property type="evidence" value="ECO:0007669"/>
    <property type="project" value="UniProtKB-UniRule"/>
</dbReference>
<protein>
    <submittedName>
        <fullName evidence="3">R3HC1 protein</fullName>
    </submittedName>
</protein>
<dbReference type="OrthoDB" id="5418203at2759"/>
<name>A0A7L2B3T3_9GRUI</name>
<evidence type="ECO:0000256" key="1">
    <source>
        <dbReference type="SAM" id="MobiDB-lite"/>
    </source>
</evidence>
<keyword evidence="4" id="KW-1185">Reference proteome</keyword>
<proteinExistence type="predicted"/>
<dbReference type="PANTHER" id="PTHR21678:SF6">
    <property type="entry name" value="R3H AND COILED-COIL DOMAIN-CONTAINING PROTEIN 1"/>
    <property type="match status" value="1"/>
</dbReference>
<dbReference type="Gene3D" id="3.30.1370.50">
    <property type="entry name" value="R3H-like domain"/>
    <property type="match status" value="1"/>
</dbReference>
<evidence type="ECO:0000313" key="3">
    <source>
        <dbReference type="EMBL" id="NXP52140.1"/>
    </source>
</evidence>
<dbReference type="SUPFAM" id="SSF82708">
    <property type="entry name" value="R3H domain"/>
    <property type="match status" value="1"/>
</dbReference>
<sequence length="497" mass="54475">PAATLMDDVVLSPSEDEFVGRIAEELEHFMVQGQHHSVLLFPPLSSRLRYLIHRTVENVDVLSSFSVGEGWRRRTVVCHSAVRLPSDTTDQRPSSNPPRPHRTPQPWGRGGRGGRQWHGGEMHGDNSRSCVGSGRIKRPPWRKPDKALYVPKAMRKRAGRGEQESPAGAASKSGWDTARREEICPKASVGGTQDDLGKSEDSSGDVSLALSEQQEPGEEGASGQSHDVANGQCPPRRIDVLSSESSGDLSGQGSQDKDCSPSLSSVHNKTPTEAEDLSYAPVQTHVGKDPVAQEEDKERSGLAGVLWRELRVSAGDEESAAVRRQSSLEGDCTAELLAEIVGYLTVKDISVEKISFDYCSYGDAQLSDGDFGHITEIYDFPPSLKTENLLEVFSDFHESGFKIQWVDDTHALGIFSSLSTASQALGRRYPALKIRPLIHATKQSKIKALQRPKLLYLAKERPQTDTAVAKRLVTRALGLKHKQQDISGTEESLDQEE</sequence>
<feature type="non-terminal residue" evidence="3">
    <location>
        <position position="497"/>
    </location>
</feature>
<reference evidence="3 4" key="1">
    <citation type="submission" date="2019-09" db="EMBL/GenBank/DDBJ databases">
        <title>Bird 10,000 Genomes (B10K) Project - Family phase.</title>
        <authorList>
            <person name="Zhang G."/>
        </authorList>
    </citation>
    <scope>NUCLEOTIDE SEQUENCE [LARGE SCALE GENOMIC DNA]</scope>
    <source>
        <strain evidence="3">B10K-DU-001-55</strain>
        <tissue evidence="3">Muscle</tissue>
    </source>
</reference>
<organism evidence="3 4">
    <name type="scientific">Heliornis fulica</name>
    <name type="common">sungrebe</name>
    <dbReference type="NCBI Taxonomy" id="54369"/>
    <lineage>
        <taxon>Eukaryota</taxon>
        <taxon>Metazoa</taxon>
        <taxon>Chordata</taxon>
        <taxon>Craniata</taxon>
        <taxon>Vertebrata</taxon>
        <taxon>Euteleostomi</taxon>
        <taxon>Archelosauria</taxon>
        <taxon>Archosauria</taxon>
        <taxon>Dinosauria</taxon>
        <taxon>Saurischia</taxon>
        <taxon>Theropoda</taxon>
        <taxon>Coelurosauria</taxon>
        <taxon>Aves</taxon>
        <taxon>Neognathae</taxon>
        <taxon>Neoaves</taxon>
        <taxon>Gruiformes</taxon>
        <taxon>Heliornithidae</taxon>
        <taxon>Heliornis</taxon>
    </lineage>
</organism>
<dbReference type="AlphaFoldDB" id="A0A7L2B3T3"/>
<dbReference type="CDD" id="cd02638">
    <property type="entry name" value="R3H_unknown_1"/>
    <property type="match status" value="1"/>
</dbReference>
<evidence type="ECO:0000313" key="4">
    <source>
        <dbReference type="Proteomes" id="UP000590868"/>
    </source>
</evidence>
<dbReference type="InterPro" id="IPR036867">
    <property type="entry name" value="R3H_dom_sf"/>
</dbReference>
<comment type="caution">
    <text evidence="3">The sequence shown here is derived from an EMBL/GenBank/DDBJ whole genome shotgun (WGS) entry which is preliminary data.</text>
</comment>